<comment type="subcellular location">
    <subcellularLocation>
        <location evidence="1">Cell membrane</location>
        <topology evidence="1">Single-pass membrane protein</topology>
    </subcellularLocation>
    <subcellularLocation>
        <location evidence="7">Cell membrane</location>
        <topology evidence="7">Single-pass type II membrane protein</topology>
    </subcellularLocation>
</comment>
<evidence type="ECO:0000256" key="7">
    <source>
        <dbReference type="RuleBase" id="RU003879"/>
    </source>
</evidence>
<comment type="similarity">
    <text evidence="2 7">Belongs to the ExbD/TolR family.</text>
</comment>
<evidence type="ECO:0000313" key="9">
    <source>
        <dbReference type="Proteomes" id="UP000177187"/>
    </source>
</evidence>
<dbReference type="EMBL" id="MFAF01000102">
    <property type="protein sequence ID" value="OGD74478.1"/>
    <property type="molecule type" value="Genomic_DNA"/>
</dbReference>
<accession>A0A1F5F4A9</accession>
<dbReference type="STRING" id="1817816.A2Y64_01870"/>
<keyword evidence="7" id="KW-0813">Transport</keyword>
<sequence length="144" mass="15765">MMDMMTIVLVFLLKTFSTQGDLSSTAAHLSLPKSDSKAIPGVVDRVAVGSNAIYFLEEEIMTTDEAISSKDIVIKPLKAKMETRVEALQETMRTAGREAEPPKILVLADKNHYFSLVKKVVATAASAGYMNITLAAIQDTDKWE</sequence>
<proteinExistence type="inferred from homology"/>
<evidence type="ECO:0000256" key="6">
    <source>
        <dbReference type="ARBA" id="ARBA00023136"/>
    </source>
</evidence>
<dbReference type="Pfam" id="PF02472">
    <property type="entry name" value="ExbD"/>
    <property type="match status" value="1"/>
</dbReference>
<dbReference type="GO" id="GO:0022857">
    <property type="term" value="F:transmembrane transporter activity"/>
    <property type="evidence" value="ECO:0007669"/>
    <property type="project" value="InterPro"/>
</dbReference>
<keyword evidence="5" id="KW-1133">Transmembrane helix</keyword>
<dbReference type="GO" id="GO:0005886">
    <property type="term" value="C:plasma membrane"/>
    <property type="evidence" value="ECO:0007669"/>
    <property type="project" value="UniProtKB-SubCell"/>
</dbReference>
<evidence type="ECO:0000256" key="1">
    <source>
        <dbReference type="ARBA" id="ARBA00004162"/>
    </source>
</evidence>
<keyword evidence="7" id="KW-0653">Protein transport</keyword>
<protein>
    <recommendedName>
        <fullName evidence="10">Biopolymer transporter ExbD</fullName>
    </recommendedName>
</protein>
<keyword evidence="3" id="KW-1003">Cell membrane</keyword>
<name>A0A1F5F4A9_9BACT</name>
<evidence type="ECO:0000256" key="4">
    <source>
        <dbReference type="ARBA" id="ARBA00022692"/>
    </source>
</evidence>
<reference evidence="8 9" key="1">
    <citation type="journal article" date="2016" name="Nat. Commun.">
        <title>Thousands of microbial genomes shed light on interconnected biogeochemical processes in an aquifer system.</title>
        <authorList>
            <person name="Anantharaman K."/>
            <person name="Brown C.T."/>
            <person name="Hug L.A."/>
            <person name="Sharon I."/>
            <person name="Castelle C.J."/>
            <person name="Probst A.J."/>
            <person name="Thomas B.C."/>
            <person name="Singh A."/>
            <person name="Wilkins M.J."/>
            <person name="Karaoz U."/>
            <person name="Brodie E.L."/>
            <person name="Williams K.H."/>
            <person name="Hubbard S.S."/>
            <person name="Banfield J.F."/>
        </authorList>
    </citation>
    <scope>NUCLEOTIDE SEQUENCE [LARGE SCALE GENOMIC DNA]</scope>
</reference>
<dbReference type="GO" id="GO:0015031">
    <property type="term" value="P:protein transport"/>
    <property type="evidence" value="ECO:0007669"/>
    <property type="project" value="UniProtKB-KW"/>
</dbReference>
<keyword evidence="6" id="KW-0472">Membrane</keyword>
<comment type="caution">
    <text evidence="8">The sequence shown here is derived from an EMBL/GenBank/DDBJ whole genome shotgun (WGS) entry which is preliminary data.</text>
</comment>
<gene>
    <name evidence="8" type="ORF">A2Y64_01870</name>
</gene>
<evidence type="ECO:0000256" key="2">
    <source>
        <dbReference type="ARBA" id="ARBA00005811"/>
    </source>
</evidence>
<dbReference type="Proteomes" id="UP000177187">
    <property type="component" value="Unassembled WGS sequence"/>
</dbReference>
<organism evidence="8 9">
    <name type="scientific">Candidatus Coatesbacteria bacterium RBG_13_66_14</name>
    <dbReference type="NCBI Taxonomy" id="1817816"/>
    <lineage>
        <taxon>Bacteria</taxon>
        <taxon>Candidatus Coatesiibacteriota</taxon>
    </lineage>
</organism>
<evidence type="ECO:0008006" key="10">
    <source>
        <dbReference type="Google" id="ProtNLM"/>
    </source>
</evidence>
<evidence type="ECO:0000313" key="8">
    <source>
        <dbReference type="EMBL" id="OGD74478.1"/>
    </source>
</evidence>
<dbReference type="InterPro" id="IPR003400">
    <property type="entry name" value="ExbD"/>
</dbReference>
<dbReference type="AlphaFoldDB" id="A0A1F5F4A9"/>
<keyword evidence="4 7" id="KW-0812">Transmembrane</keyword>
<evidence type="ECO:0000256" key="5">
    <source>
        <dbReference type="ARBA" id="ARBA00022989"/>
    </source>
</evidence>
<evidence type="ECO:0000256" key="3">
    <source>
        <dbReference type="ARBA" id="ARBA00022475"/>
    </source>
</evidence>